<sequence>MLRRGIAADLAQRQRRLADVEPMTFPTDQELGMPVSDDRTCRTSVPPEGRPLRCAVVGLGFGRCHAEELARMDGADLVAVADLHPESQGLDLDAFSSRLGVRGYRDGLRMIADEELDAVVVAVPPRGRERLVRAAGDAGLAFFLEKPFATDDEHAEALARLCADYPSSPVMLDFCLRHLPAVARLRELLDGPLGRPLVVNADLMLPRDDSPAWVWDPADGNGIVNENTCHLFDTLGFLLGEPLSVHAEGGAYRTRSLEDGIAVAIRYDGGSAAVLTGGNLGVEALRTPVTLSVHTERGQARLTGRDHMFHSLTWATAEHTEPVHEEWDLPSRGRISAAALRHFVQSVGAGVPPVPGVREGVRAVRLAMAVRESLATGTPVAVTCAGPRC</sequence>
<dbReference type="SUPFAM" id="SSF51735">
    <property type="entry name" value="NAD(P)-binding Rossmann-fold domains"/>
    <property type="match status" value="1"/>
</dbReference>
<protein>
    <recommendedName>
        <fullName evidence="5">Oxidoreductase</fullName>
    </recommendedName>
</protein>
<name>A0A3S9YJC5_9ACTN</name>
<dbReference type="Gene3D" id="3.30.360.10">
    <property type="entry name" value="Dihydrodipicolinate Reductase, domain 2"/>
    <property type="match status" value="1"/>
</dbReference>
<dbReference type="Proteomes" id="UP000275579">
    <property type="component" value="Chromosome"/>
</dbReference>
<dbReference type="Pfam" id="PF22725">
    <property type="entry name" value="GFO_IDH_MocA_C3"/>
    <property type="match status" value="1"/>
</dbReference>
<evidence type="ECO:0000259" key="2">
    <source>
        <dbReference type="Pfam" id="PF22725"/>
    </source>
</evidence>
<accession>A0A3S9YJC5</accession>
<gene>
    <name evidence="3" type="ORF">DDE74_32365</name>
</gene>
<dbReference type="GO" id="GO:0000166">
    <property type="term" value="F:nucleotide binding"/>
    <property type="evidence" value="ECO:0007669"/>
    <property type="project" value="InterPro"/>
</dbReference>
<evidence type="ECO:0008006" key="5">
    <source>
        <dbReference type="Google" id="ProtNLM"/>
    </source>
</evidence>
<reference evidence="3 4" key="1">
    <citation type="submission" date="2018-04" db="EMBL/GenBank/DDBJ databases">
        <title>Complete genome sequences of Streptomyces lydicus strain WYEC and characterization of antagonistic properties of biological control agents.</title>
        <authorList>
            <person name="Mariita R.M."/>
            <person name="Sello J.K."/>
        </authorList>
    </citation>
    <scope>NUCLEOTIDE SEQUENCE [LARGE SCALE GENOMIC DNA]</scope>
    <source>
        <strain evidence="3 4">WYEC 108</strain>
    </source>
</reference>
<dbReference type="AlphaFoldDB" id="A0A3S9YJC5"/>
<evidence type="ECO:0000259" key="1">
    <source>
        <dbReference type="Pfam" id="PF01408"/>
    </source>
</evidence>
<feature type="domain" description="GFO/IDH/MocA-like oxidoreductase" evidence="2">
    <location>
        <begin position="183"/>
        <end position="299"/>
    </location>
</feature>
<dbReference type="SUPFAM" id="SSF55347">
    <property type="entry name" value="Glyceraldehyde-3-phosphate dehydrogenase-like, C-terminal domain"/>
    <property type="match status" value="1"/>
</dbReference>
<dbReference type="Pfam" id="PF01408">
    <property type="entry name" value="GFO_IDH_MocA"/>
    <property type="match status" value="1"/>
</dbReference>
<proteinExistence type="predicted"/>
<dbReference type="InterPro" id="IPR051450">
    <property type="entry name" value="Gfo/Idh/MocA_Oxidoreductases"/>
</dbReference>
<dbReference type="Gene3D" id="3.40.50.720">
    <property type="entry name" value="NAD(P)-binding Rossmann-like Domain"/>
    <property type="match status" value="1"/>
</dbReference>
<evidence type="ECO:0000313" key="4">
    <source>
        <dbReference type="Proteomes" id="UP000275579"/>
    </source>
</evidence>
<dbReference type="InterPro" id="IPR055170">
    <property type="entry name" value="GFO_IDH_MocA-like_dom"/>
</dbReference>
<feature type="domain" description="Gfo/Idh/MocA-like oxidoreductase N-terminal" evidence="1">
    <location>
        <begin position="52"/>
        <end position="164"/>
    </location>
</feature>
<organism evidence="3 4">
    <name type="scientific">Streptomyces lydicus</name>
    <dbReference type="NCBI Taxonomy" id="47763"/>
    <lineage>
        <taxon>Bacteria</taxon>
        <taxon>Bacillati</taxon>
        <taxon>Actinomycetota</taxon>
        <taxon>Actinomycetes</taxon>
        <taxon>Kitasatosporales</taxon>
        <taxon>Streptomycetaceae</taxon>
        <taxon>Streptomyces</taxon>
    </lineage>
</organism>
<dbReference type="InterPro" id="IPR000683">
    <property type="entry name" value="Gfo/Idh/MocA-like_OxRdtase_N"/>
</dbReference>
<dbReference type="InterPro" id="IPR036291">
    <property type="entry name" value="NAD(P)-bd_dom_sf"/>
</dbReference>
<dbReference type="EMBL" id="CP029042">
    <property type="protein sequence ID" value="AZS74995.1"/>
    <property type="molecule type" value="Genomic_DNA"/>
</dbReference>
<evidence type="ECO:0000313" key="3">
    <source>
        <dbReference type="EMBL" id="AZS74995.1"/>
    </source>
</evidence>
<dbReference type="PANTHER" id="PTHR43377">
    <property type="entry name" value="BILIVERDIN REDUCTASE A"/>
    <property type="match status" value="1"/>
</dbReference>
<dbReference type="PANTHER" id="PTHR43377:SF8">
    <property type="entry name" value="BLR3664 PROTEIN"/>
    <property type="match status" value="1"/>
</dbReference>